<keyword evidence="3" id="KW-0862">Zinc</keyword>
<dbReference type="Gene3D" id="3.30.40.10">
    <property type="entry name" value="Zinc/RING finger domain, C3HC4 (zinc finger)"/>
    <property type="match status" value="1"/>
</dbReference>
<dbReference type="EMBL" id="DAKRPA010000394">
    <property type="protein sequence ID" value="DAZ92721.1"/>
    <property type="molecule type" value="Genomic_DNA"/>
</dbReference>
<dbReference type="InterPro" id="IPR017455">
    <property type="entry name" value="Znf_FYVE-rel"/>
</dbReference>
<dbReference type="GO" id="GO:0008270">
    <property type="term" value="F:zinc ion binding"/>
    <property type="evidence" value="ECO:0007669"/>
    <property type="project" value="UniProtKB-KW"/>
</dbReference>
<dbReference type="SMART" id="SM00064">
    <property type="entry name" value="FYVE"/>
    <property type="match status" value="1"/>
</dbReference>
<evidence type="ECO:0000259" key="6">
    <source>
        <dbReference type="PROSITE" id="PS50178"/>
    </source>
</evidence>
<feature type="region of interest" description="Disordered" evidence="5">
    <location>
        <begin position="146"/>
        <end position="273"/>
    </location>
</feature>
<evidence type="ECO:0000313" key="7">
    <source>
        <dbReference type="EMBL" id="DAZ92721.1"/>
    </source>
</evidence>
<feature type="region of interest" description="Disordered" evidence="5">
    <location>
        <begin position="1"/>
        <end position="41"/>
    </location>
</feature>
<proteinExistence type="predicted"/>
<reference evidence="7" key="1">
    <citation type="submission" date="2022-11" db="EMBL/GenBank/DDBJ databases">
        <authorList>
            <person name="Morgan W.R."/>
            <person name="Tartar A."/>
        </authorList>
    </citation>
    <scope>NUCLEOTIDE SEQUENCE</scope>
    <source>
        <strain evidence="7">ARSEF 373</strain>
    </source>
</reference>
<feature type="compositionally biased region" description="Basic residues" evidence="5">
    <location>
        <begin position="221"/>
        <end position="248"/>
    </location>
</feature>
<keyword evidence="8" id="KW-1185">Reference proteome</keyword>
<gene>
    <name evidence="7" type="ORF">N0F65_001778</name>
</gene>
<protein>
    <recommendedName>
        <fullName evidence="6">FYVE-type domain-containing protein</fullName>
    </recommendedName>
</protein>
<dbReference type="InterPro" id="IPR000306">
    <property type="entry name" value="Znf_FYVE"/>
</dbReference>
<feature type="compositionally biased region" description="Basic residues" evidence="5">
    <location>
        <begin position="106"/>
        <end position="120"/>
    </location>
</feature>
<reference evidence="7" key="2">
    <citation type="journal article" date="2023" name="Microbiol Resour">
        <title>Decontamination and Annotation of the Draft Genome Sequence of the Oomycete Lagenidium giganteum ARSEF 373.</title>
        <authorList>
            <person name="Morgan W.R."/>
            <person name="Tartar A."/>
        </authorList>
    </citation>
    <scope>NUCLEOTIDE SEQUENCE</scope>
    <source>
        <strain evidence="7">ARSEF 373</strain>
    </source>
</reference>
<dbReference type="PROSITE" id="PS50178">
    <property type="entry name" value="ZF_FYVE"/>
    <property type="match status" value="1"/>
</dbReference>
<evidence type="ECO:0000313" key="8">
    <source>
        <dbReference type="Proteomes" id="UP001146120"/>
    </source>
</evidence>
<dbReference type="InterPro" id="IPR011011">
    <property type="entry name" value="Znf_FYVE_PHD"/>
</dbReference>
<feature type="region of interest" description="Disordered" evidence="5">
    <location>
        <begin position="98"/>
        <end position="131"/>
    </location>
</feature>
<feature type="compositionally biased region" description="Basic residues" evidence="5">
    <location>
        <begin position="1"/>
        <end position="10"/>
    </location>
</feature>
<dbReference type="Proteomes" id="UP001146120">
    <property type="component" value="Unassembled WGS sequence"/>
</dbReference>
<accession>A0AAV2YGB3</accession>
<keyword evidence="1" id="KW-0479">Metal-binding</keyword>
<name>A0AAV2YGB3_9STRA</name>
<evidence type="ECO:0000256" key="5">
    <source>
        <dbReference type="SAM" id="MobiDB-lite"/>
    </source>
</evidence>
<evidence type="ECO:0000256" key="1">
    <source>
        <dbReference type="ARBA" id="ARBA00022723"/>
    </source>
</evidence>
<keyword evidence="2 4" id="KW-0863">Zinc-finger</keyword>
<dbReference type="AlphaFoldDB" id="A0AAV2YGB3"/>
<comment type="caution">
    <text evidence="7">The sequence shown here is derived from an EMBL/GenBank/DDBJ whole genome shotgun (WGS) entry which is preliminary data.</text>
</comment>
<dbReference type="SUPFAM" id="SSF57903">
    <property type="entry name" value="FYVE/PHD zinc finger"/>
    <property type="match status" value="1"/>
</dbReference>
<feature type="domain" description="FYVE-type" evidence="6">
    <location>
        <begin position="53"/>
        <end position="143"/>
    </location>
</feature>
<dbReference type="InterPro" id="IPR013083">
    <property type="entry name" value="Znf_RING/FYVE/PHD"/>
</dbReference>
<organism evidence="7 8">
    <name type="scientific">Lagenidium giganteum</name>
    <dbReference type="NCBI Taxonomy" id="4803"/>
    <lineage>
        <taxon>Eukaryota</taxon>
        <taxon>Sar</taxon>
        <taxon>Stramenopiles</taxon>
        <taxon>Oomycota</taxon>
        <taxon>Peronosporomycetes</taxon>
        <taxon>Pythiales</taxon>
        <taxon>Pythiaceae</taxon>
    </lineage>
</organism>
<evidence type="ECO:0000256" key="3">
    <source>
        <dbReference type="ARBA" id="ARBA00022833"/>
    </source>
</evidence>
<evidence type="ECO:0000256" key="2">
    <source>
        <dbReference type="ARBA" id="ARBA00022771"/>
    </source>
</evidence>
<sequence length="316" mass="34226">MGLFSRKKRSACAAQAGLAPPPMANNDVEVAPHQPPPSPTTAVAMAMAASPTFQERQACGRCATKFAMPLRRRHHCRNCGESCCHKCMSATKRPIPWSQAAATQKQKAKQAKQKAKRLAKGKTEKPQKPKAHKVCTKCDVEVFNAVASPPSDDQPASATVPAPAPVPVPVSGDATMGSPPRMAPNTAVEPNPADDGDNMDGDVCAQLMLMSQEEQKELKRQQKAAKKARKKARKAARKKARKAARKQAKKEAKERAKQQRPKGSKKSLWNLPIRPLLKRKESAEQLRNRQWDMALQKAAANGGSSAQELAVAQPCA</sequence>
<evidence type="ECO:0000256" key="4">
    <source>
        <dbReference type="PROSITE-ProRule" id="PRU00091"/>
    </source>
</evidence>
<dbReference type="Pfam" id="PF01363">
    <property type="entry name" value="FYVE"/>
    <property type="match status" value="1"/>
</dbReference>